<evidence type="ECO:0000313" key="3">
    <source>
        <dbReference type="Proteomes" id="UP000036061"/>
    </source>
</evidence>
<feature type="transmembrane region" description="Helical" evidence="1">
    <location>
        <begin position="76"/>
        <end position="98"/>
    </location>
</feature>
<proteinExistence type="predicted"/>
<dbReference type="Proteomes" id="UP000036061">
    <property type="component" value="Chromosome"/>
</dbReference>
<dbReference type="RefSeq" id="WP_048035252.1">
    <property type="nucleotide sequence ID" value="NZ_CP030117.1"/>
</dbReference>
<reference evidence="2 3" key="1">
    <citation type="journal article" date="2015" name="Genome Announc.">
        <title>Draft Genome Sequence of Brevibacillus brevis DZQ7, a Plant Growth-Promoting Rhizobacterium with Broad-Spectrum Antimicrobial Activity.</title>
        <authorList>
            <person name="Hou Q."/>
            <person name="Wang C."/>
            <person name="Hou X."/>
            <person name="Xia Z."/>
            <person name="Ye J."/>
            <person name="Liu K."/>
            <person name="Liu H."/>
            <person name="Wang J."/>
            <person name="Guo H."/>
            <person name="Yu X."/>
            <person name="Yang Y."/>
            <person name="Du B."/>
            <person name="Ding Y."/>
        </authorList>
    </citation>
    <scope>NUCLEOTIDE SEQUENCE [LARGE SCALE GENOMIC DNA]</scope>
    <source>
        <strain evidence="2 3">DZQ7</strain>
    </source>
</reference>
<evidence type="ECO:0000256" key="1">
    <source>
        <dbReference type="SAM" id="Phobius"/>
    </source>
</evidence>
<keyword evidence="1" id="KW-0472">Membrane</keyword>
<name>A0A2Z4MQQ1_BREBE</name>
<evidence type="ECO:0008006" key="4">
    <source>
        <dbReference type="Google" id="ProtNLM"/>
    </source>
</evidence>
<feature type="transmembrane region" description="Helical" evidence="1">
    <location>
        <begin position="104"/>
        <end position="124"/>
    </location>
</feature>
<accession>A0A2Z4MQQ1</accession>
<dbReference type="EMBL" id="CP030117">
    <property type="protein sequence ID" value="AWX58838.1"/>
    <property type="molecule type" value="Genomic_DNA"/>
</dbReference>
<keyword evidence="1" id="KW-0812">Transmembrane</keyword>
<sequence>MKKFNVIVSSILLLAIAGHGGYRWVRYELLDVSTIIFGCIALSYLLNSITWGDYEGGKYSENDELDKHIKTQSARIGYYALMVLSAAVLFLSEGVTALNDIQNIPLAVVVGLTFIVAPITEFFYSRKFR</sequence>
<organism evidence="2 3">
    <name type="scientific">Brevibacillus brevis</name>
    <name type="common">Bacillus brevis</name>
    <dbReference type="NCBI Taxonomy" id="1393"/>
    <lineage>
        <taxon>Bacteria</taxon>
        <taxon>Bacillati</taxon>
        <taxon>Bacillota</taxon>
        <taxon>Bacilli</taxon>
        <taxon>Bacillales</taxon>
        <taxon>Paenibacillaceae</taxon>
        <taxon>Brevibacillus</taxon>
    </lineage>
</organism>
<keyword evidence="1" id="KW-1133">Transmembrane helix</keyword>
<dbReference type="AlphaFoldDB" id="A0A2Z4MQQ1"/>
<evidence type="ECO:0000313" key="2">
    <source>
        <dbReference type="EMBL" id="AWX58838.1"/>
    </source>
</evidence>
<feature type="transmembrane region" description="Helical" evidence="1">
    <location>
        <begin position="30"/>
        <end position="49"/>
    </location>
</feature>
<protein>
    <recommendedName>
        <fullName evidence="4">DUF2178 domain-containing protein</fullName>
    </recommendedName>
</protein>
<gene>
    <name evidence="2" type="ORF">AB432_029010</name>
</gene>